<feature type="compositionally biased region" description="Basic and acidic residues" evidence="1">
    <location>
        <begin position="279"/>
        <end position="307"/>
    </location>
</feature>
<evidence type="ECO:0000313" key="2">
    <source>
        <dbReference type="EMBL" id="VFK45791.1"/>
    </source>
</evidence>
<dbReference type="EMBL" id="CAADFT010000054">
    <property type="protein sequence ID" value="VFK45791.1"/>
    <property type="molecule type" value="Genomic_DNA"/>
</dbReference>
<organism evidence="2">
    <name type="scientific">Candidatus Kentrum sp. TC</name>
    <dbReference type="NCBI Taxonomy" id="2126339"/>
    <lineage>
        <taxon>Bacteria</taxon>
        <taxon>Pseudomonadati</taxon>
        <taxon>Pseudomonadota</taxon>
        <taxon>Gammaproteobacteria</taxon>
        <taxon>Candidatus Kentrum</taxon>
    </lineage>
</organism>
<protein>
    <recommendedName>
        <fullName evidence="3">Mu-like prophage I protein</fullName>
    </recommendedName>
</protein>
<gene>
    <name evidence="2" type="ORF">BECKTC1821E_GA0114239_105423</name>
</gene>
<evidence type="ECO:0008006" key="3">
    <source>
        <dbReference type="Google" id="ProtNLM"/>
    </source>
</evidence>
<proteinExistence type="predicted"/>
<sequence>MSGEEIVFSREDIADMASAYDPGLHRAPYVKGHPANDDPAYGWAGSMYADERGLWAVPERMDPAFVNDVNAGRWARVSLSLYRPNDPTNPAPGVWYPRHIGMHGAQAVAVKGRDEAAFSDRGSVAISPGGVEAPSFAEETGASPGRTNQRKMRKGQVSDENEKLQLELERMKRERDQAEADRKKADAALEADRKKARDAELRARSEKNAKFAESLLGAGRIEPRHAPLIAALMNNMGGEGGDPAMFGEGEDEPPLEKGFREFLEGLPAVSFGEIATHGRAAERKGENPLLADAKRRKEAALERRRTS</sequence>
<feature type="compositionally biased region" description="Basic and acidic residues" evidence="1">
    <location>
        <begin position="156"/>
        <end position="201"/>
    </location>
</feature>
<accession>A0A450YW45</accession>
<evidence type="ECO:0000256" key="1">
    <source>
        <dbReference type="SAM" id="MobiDB-lite"/>
    </source>
</evidence>
<feature type="region of interest" description="Disordered" evidence="1">
    <location>
        <begin position="277"/>
        <end position="307"/>
    </location>
</feature>
<dbReference type="AlphaFoldDB" id="A0A450YW45"/>
<feature type="region of interest" description="Disordered" evidence="1">
    <location>
        <begin position="123"/>
        <end position="201"/>
    </location>
</feature>
<name>A0A450YW45_9GAMM</name>
<reference evidence="2" key="1">
    <citation type="submission" date="2019-02" db="EMBL/GenBank/DDBJ databases">
        <authorList>
            <person name="Gruber-Vodicka R. H."/>
            <person name="Seah K. B. B."/>
        </authorList>
    </citation>
    <scope>NUCLEOTIDE SEQUENCE</scope>
    <source>
        <strain evidence="2">BECK_BZ125</strain>
    </source>
</reference>